<evidence type="ECO:0000313" key="8">
    <source>
        <dbReference type="Proteomes" id="UP000675379"/>
    </source>
</evidence>
<dbReference type="Pfam" id="PF01510">
    <property type="entry name" value="Amidase_2"/>
    <property type="match status" value="1"/>
</dbReference>
<sequence>MKKLVALLVLCMLSLSLGVSPGKVSAAELAGDAAALPLTGETGALESVTTPVEDSVLQYQAFVEGAGWQGLVSSPDFAGTVGASLRLEALLIQWNQPGLGLRYTTHVEDYGWLPEVTEGEISGMPGSGKRVEGLKIELTGEQAAGYDVFYRAHVQNIGWLGWAKNGAAAGSEGLSYRMEAVEILVLPKGDALAPVVSKAFESKYGTPGVNLEVATAQGGWQLSALQNGAAYPQPLNGLKATLPMTLPSGTVNYSVKPVGSDWLPAVKNGEAVLTPDPLSGVEALRFSLTGNIADSFDLQYRVRVERYGWLGWTTAGNPAGTQGEVLKITGVEVVLVPKGTALPEGTYPPVLVLTPPVVGYTLAAQTKGWLAEVKDGATGGTVGQALALYGFSMKVTVPYKELGIRYSGYFKDKGWSVYAENGQVLDYTKTKNMLEAVKIELTGADAAAYDVYYRAHVQNYGWLDWTKNGMAVGSTTFHYRLEALQVQIVKKGSNVLTEGANAYASPVPLKAIRYSAHVQDVGWMSEVGDGELGGTSGKSLRLEAFTLNLGEQLPSGTVKAAAFIQGIGWRDAANAGSLVGTVGESRRIEEIKVWLEGSIANEYDLYYRVHAAYVGWLDWAKNGEKAGTALYEYRLEAMEIRLVKKGQPAPGKTDKPYAMNIPDNLFTQYMTRNDCYNLDRKIVPKGVMIHSTATPGVMAGEWFSRWNKSYDAGEINRQVAVHAFTDDKSIWQYLPWNHRGWHAGGSANNTHIGIEIAEPGTFYYKGGQMIGYDVAANEAYFRKAWDNTVKLTVMLLRMYDLNENNIIAHYEGYYLGIASGHSDVSHWFPKHGESMDSFRAAVGRALRP</sequence>
<dbReference type="InterPro" id="IPR006637">
    <property type="entry name" value="ChW"/>
</dbReference>
<feature type="domain" description="N-acetylmuramoyl-L-alanine amidase" evidence="6">
    <location>
        <begin position="670"/>
        <end position="830"/>
    </location>
</feature>
<evidence type="ECO:0000256" key="3">
    <source>
        <dbReference type="ARBA" id="ARBA00022801"/>
    </source>
</evidence>
<dbReference type="Pfam" id="PF07538">
    <property type="entry name" value="ChW"/>
    <property type="match status" value="9"/>
</dbReference>
<dbReference type="Gene3D" id="3.40.80.10">
    <property type="entry name" value="Peptidoglycan recognition protein-like"/>
    <property type="match status" value="1"/>
</dbReference>
<dbReference type="SUPFAM" id="SSF55846">
    <property type="entry name" value="N-acetylmuramoyl-L-alanine amidase-like"/>
    <property type="match status" value="1"/>
</dbReference>
<accession>A0A941HQK9</accession>
<dbReference type="InterPro" id="IPR002502">
    <property type="entry name" value="Amidase_domain"/>
</dbReference>
<reference evidence="7" key="1">
    <citation type="submission" date="2021-04" db="EMBL/GenBank/DDBJ databases">
        <title>Proteiniclasticum sedimins sp. nov., an obligate anaerobic bacterium isolated from anaerobic sludge.</title>
        <authorList>
            <person name="Liu J."/>
        </authorList>
    </citation>
    <scope>NUCLEOTIDE SEQUENCE</scope>
    <source>
        <strain evidence="7">BAD-10</strain>
    </source>
</reference>
<feature type="signal peptide" evidence="5">
    <location>
        <begin position="1"/>
        <end position="26"/>
    </location>
</feature>
<dbReference type="GO" id="GO:0009253">
    <property type="term" value="P:peptidoglycan catabolic process"/>
    <property type="evidence" value="ECO:0007669"/>
    <property type="project" value="InterPro"/>
</dbReference>
<name>A0A941HQK9_9CLOT</name>
<dbReference type="GO" id="GO:0071555">
    <property type="term" value="P:cell wall organization"/>
    <property type="evidence" value="ECO:0007669"/>
    <property type="project" value="UniProtKB-KW"/>
</dbReference>
<keyword evidence="5" id="KW-0732">Signal</keyword>
<comment type="caution">
    <text evidence="7">The sequence shown here is derived from an EMBL/GenBank/DDBJ whole genome shotgun (WGS) entry which is preliminary data.</text>
</comment>
<evidence type="ECO:0000259" key="6">
    <source>
        <dbReference type="SMART" id="SM00644"/>
    </source>
</evidence>
<dbReference type="EC" id="3.5.1.28" evidence="2"/>
<evidence type="ECO:0000256" key="4">
    <source>
        <dbReference type="ARBA" id="ARBA00023316"/>
    </source>
</evidence>
<dbReference type="AlphaFoldDB" id="A0A941HQK9"/>
<evidence type="ECO:0000256" key="1">
    <source>
        <dbReference type="ARBA" id="ARBA00001561"/>
    </source>
</evidence>
<keyword evidence="3 7" id="KW-0378">Hydrolase</keyword>
<evidence type="ECO:0000313" key="7">
    <source>
        <dbReference type="EMBL" id="MBR0575593.1"/>
    </source>
</evidence>
<keyword evidence="4" id="KW-0961">Cell wall biogenesis/degradation</keyword>
<evidence type="ECO:0000256" key="2">
    <source>
        <dbReference type="ARBA" id="ARBA00011901"/>
    </source>
</evidence>
<dbReference type="SMART" id="SM00644">
    <property type="entry name" value="Ami_2"/>
    <property type="match status" value="1"/>
</dbReference>
<evidence type="ECO:0000256" key="5">
    <source>
        <dbReference type="SAM" id="SignalP"/>
    </source>
</evidence>
<feature type="chain" id="PRO_5037428075" description="N-acetylmuramoyl-L-alanine amidase" evidence="5">
    <location>
        <begin position="27"/>
        <end position="848"/>
    </location>
</feature>
<proteinExistence type="predicted"/>
<dbReference type="Proteomes" id="UP000675379">
    <property type="component" value="Unassembled WGS sequence"/>
</dbReference>
<organism evidence="7 8">
    <name type="scientific">Proteiniclasticum sediminis</name>
    <dbReference type="NCBI Taxonomy" id="2804028"/>
    <lineage>
        <taxon>Bacteria</taxon>
        <taxon>Bacillati</taxon>
        <taxon>Bacillota</taxon>
        <taxon>Clostridia</taxon>
        <taxon>Eubacteriales</taxon>
        <taxon>Clostridiaceae</taxon>
        <taxon>Proteiniclasticum</taxon>
    </lineage>
</organism>
<dbReference type="EMBL" id="JAGSCS010000004">
    <property type="protein sequence ID" value="MBR0575593.1"/>
    <property type="molecule type" value="Genomic_DNA"/>
</dbReference>
<dbReference type="SMART" id="SM00728">
    <property type="entry name" value="ChW"/>
    <property type="match status" value="10"/>
</dbReference>
<dbReference type="CDD" id="cd06583">
    <property type="entry name" value="PGRP"/>
    <property type="match status" value="1"/>
</dbReference>
<dbReference type="PANTHER" id="PTHR30417:SF1">
    <property type="entry name" value="N-ACETYLMURAMOYL-L-ALANINE AMIDASE AMID"/>
    <property type="match status" value="1"/>
</dbReference>
<dbReference type="InterPro" id="IPR036505">
    <property type="entry name" value="Amidase/PGRP_sf"/>
</dbReference>
<protein>
    <recommendedName>
        <fullName evidence="2">N-acetylmuramoyl-L-alanine amidase</fullName>
        <ecNumber evidence="2">3.5.1.28</ecNumber>
    </recommendedName>
</protein>
<dbReference type="GO" id="GO:0009254">
    <property type="term" value="P:peptidoglycan turnover"/>
    <property type="evidence" value="ECO:0007669"/>
    <property type="project" value="TreeGrafter"/>
</dbReference>
<dbReference type="InterPro" id="IPR051206">
    <property type="entry name" value="NAMLAA_amidase_2"/>
</dbReference>
<dbReference type="PANTHER" id="PTHR30417">
    <property type="entry name" value="N-ACETYLMURAMOYL-L-ALANINE AMIDASE AMID"/>
    <property type="match status" value="1"/>
</dbReference>
<keyword evidence="8" id="KW-1185">Reference proteome</keyword>
<gene>
    <name evidence="7" type="ORF">KCG48_04475</name>
</gene>
<comment type="catalytic activity">
    <reaction evidence="1">
        <text>Hydrolyzes the link between N-acetylmuramoyl residues and L-amino acid residues in certain cell-wall glycopeptides.</text>
        <dbReference type="EC" id="3.5.1.28"/>
    </reaction>
</comment>
<dbReference type="GO" id="GO:0008745">
    <property type="term" value="F:N-acetylmuramoyl-L-alanine amidase activity"/>
    <property type="evidence" value="ECO:0007669"/>
    <property type="project" value="UniProtKB-EC"/>
</dbReference>